<protein>
    <submittedName>
        <fullName evidence="1">Uncharacterized protein</fullName>
    </submittedName>
</protein>
<name>A0AAV4JZ74_9GAST</name>
<keyword evidence="2" id="KW-1185">Reference proteome</keyword>
<gene>
    <name evidence="1" type="ORF">ElyMa_005194500</name>
</gene>
<evidence type="ECO:0000313" key="1">
    <source>
        <dbReference type="EMBL" id="GFS25866.1"/>
    </source>
</evidence>
<evidence type="ECO:0000313" key="2">
    <source>
        <dbReference type="Proteomes" id="UP000762676"/>
    </source>
</evidence>
<proteinExistence type="predicted"/>
<organism evidence="1 2">
    <name type="scientific">Elysia marginata</name>
    <dbReference type="NCBI Taxonomy" id="1093978"/>
    <lineage>
        <taxon>Eukaryota</taxon>
        <taxon>Metazoa</taxon>
        <taxon>Spiralia</taxon>
        <taxon>Lophotrochozoa</taxon>
        <taxon>Mollusca</taxon>
        <taxon>Gastropoda</taxon>
        <taxon>Heterobranchia</taxon>
        <taxon>Euthyneura</taxon>
        <taxon>Panpulmonata</taxon>
        <taxon>Sacoglossa</taxon>
        <taxon>Placobranchoidea</taxon>
        <taxon>Plakobranchidae</taxon>
        <taxon>Elysia</taxon>
    </lineage>
</organism>
<dbReference type="Proteomes" id="UP000762676">
    <property type="component" value="Unassembled WGS sequence"/>
</dbReference>
<dbReference type="EMBL" id="BMAT01010384">
    <property type="protein sequence ID" value="GFS25866.1"/>
    <property type="molecule type" value="Genomic_DNA"/>
</dbReference>
<accession>A0AAV4JZ74</accession>
<dbReference type="AlphaFoldDB" id="A0AAV4JZ74"/>
<comment type="caution">
    <text evidence="1">The sequence shown here is derived from an EMBL/GenBank/DDBJ whole genome shotgun (WGS) entry which is preliminary data.</text>
</comment>
<sequence length="109" mass="12229">MFGNKCQIPLSEATTTNLIRRAGQIRGAGLRHVTSFCPAPSAPRDLVCDWWLERRSANQNGRNLRHKSRPLGRVQIGGCKCVVVVVVPWCEIRINMSILDSYQAKNNIL</sequence>
<reference evidence="1 2" key="1">
    <citation type="journal article" date="2021" name="Elife">
        <title>Chloroplast acquisition without the gene transfer in kleptoplastic sea slugs, Plakobranchus ocellatus.</title>
        <authorList>
            <person name="Maeda T."/>
            <person name="Takahashi S."/>
            <person name="Yoshida T."/>
            <person name="Shimamura S."/>
            <person name="Takaki Y."/>
            <person name="Nagai Y."/>
            <person name="Toyoda A."/>
            <person name="Suzuki Y."/>
            <person name="Arimoto A."/>
            <person name="Ishii H."/>
            <person name="Satoh N."/>
            <person name="Nishiyama T."/>
            <person name="Hasebe M."/>
            <person name="Maruyama T."/>
            <person name="Minagawa J."/>
            <person name="Obokata J."/>
            <person name="Shigenobu S."/>
        </authorList>
    </citation>
    <scope>NUCLEOTIDE SEQUENCE [LARGE SCALE GENOMIC DNA]</scope>
</reference>